<feature type="region of interest" description="Disordered" evidence="1">
    <location>
        <begin position="220"/>
        <end position="244"/>
    </location>
</feature>
<dbReference type="Proteomes" id="UP000298213">
    <property type="component" value="Unassembled WGS sequence"/>
</dbReference>
<dbReference type="InterPro" id="IPR005183">
    <property type="entry name" value="DUF305_CopM-like"/>
</dbReference>
<dbReference type="EMBL" id="SPDV01000058">
    <property type="protein sequence ID" value="TFI56695.1"/>
    <property type="molecule type" value="Genomic_DNA"/>
</dbReference>
<comment type="caution">
    <text evidence="3">The sequence shown here is derived from an EMBL/GenBank/DDBJ whole genome shotgun (WGS) entry which is preliminary data.</text>
</comment>
<dbReference type="OrthoDB" id="517560at2"/>
<dbReference type="PANTHER" id="PTHR36933">
    <property type="entry name" value="SLL0788 PROTEIN"/>
    <property type="match status" value="1"/>
</dbReference>
<dbReference type="AlphaFoldDB" id="A0A4Y8ZNG2"/>
<feature type="domain" description="DUF305" evidence="2">
    <location>
        <begin position="83"/>
        <end position="218"/>
    </location>
</feature>
<dbReference type="Pfam" id="PF03713">
    <property type="entry name" value="DUF305"/>
    <property type="match status" value="1"/>
</dbReference>
<evidence type="ECO:0000313" key="4">
    <source>
        <dbReference type="Proteomes" id="UP000298213"/>
    </source>
</evidence>
<accession>A0A4Y8ZNG2</accession>
<reference evidence="3 4" key="1">
    <citation type="submission" date="2019-03" db="EMBL/GenBank/DDBJ databases">
        <title>Genome sequence of Sphingomonas sp. 17J27-24.</title>
        <authorList>
            <person name="Kim M."/>
            <person name="Maeng S."/>
            <person name="Sathiyaraj S."/>
        </authorList>
    </citation>
    <scope>NUCLEOTIDE SEQUENCE [LARGE SCALE GENOMIC DNA]</scope>
    <source>
        <strain evidence="3 4">17J27-24</strain>
    </source>
</reference>
<organism evidence="3 4">
    <name type="scientific">Sphingomonas parva</name>
    <dbReference type="NCBI Taxonomy" id="2555898"/>
    <lineage>
        <taxon>Bacteria</taxon>
        <taxon>Pseudomonadati</taxon>
        <taxon>Pseudomonadota</taxon>
        <taxon>Alphaproteobacteria</taxon>
        <taxon>Sphingomonadales</taxon>
        <taxon>Sphingomonadaceae</taxon>
        <taxon>Sphingomonas</taxon>
    </lineage>
</organism>
<name>A0A4Y8ZNG2_9SPHN</name>
<evidence type="ECO:0000259" key="2">
    <source>
        <dbReference type="Pfam" id="PF03713"/>
    </source>
</evidence>
<evidence type="ECO:0000313" key="3">
    <source>
        <dbReference type="EMBL" id="TFI56695.1"/>
    </source>
</evidence>
<protein>
    <submittedName>
        <fullName evidence="3">DUF305 domain-containing protein</fullName>
    </submittedName>
</protein>
<gene>
    <name evidence="3" type="ORF">E2493_18935</name>
</gene>
<dbReference type="Gene3D" id="1.20.1260.10">
    <property type="match status" value="2"/>
</dbReference>
<sequence length="244" mass="25539">MGLNEEEQGMRITARHWMLAAGLAGLAGCGSSESEAGDPGNGVVANLQAMAPVPYDPTNPYAPLLDRSKAAMAAAVGIDLSETFVKKMIVHHRGGIALAKLVLGQDPTPDVRALAEQTIARQQREIETLRSLAKDGKPAPEAAAAFQGPAMQMHEAMRSAGGANPSETWIRKMIEHHRGGVAMAEIVAAEGTDPKVRAFAKATAEDQRRDIARLEQMLGAAPGPDIGAPIRAGEPDPAGTPPHA</sequence>
<evidence type="ECO:0000256" key="1">
    <source>
        <dbReference type="SAM" id="MobiDB-lite"/>
    </source>
</evidence>
<keyword evidence="4" id="KW-1185">Reference proteome</keyword>
<dbReference type="PANTHER" id="PTHR36933:SF1">
    <property type="entry name" value="SLL0788 PROTEIN"/>
    <property type="match status" value="1"/>
</dbReference>
<proteinExistence type="predicted"/>
<dbReference type="InterPro" id="IPR012347">
    <property type="entry name" value="Ferritin-like"/>
</dbReference>